<dbReference type="GO" id="GO:0008270">
    <property type="term" value="F:zinc ion binding"/>
    <property type="evidence" value="ECO:0007669"/>
    <property type="project" value="InterPro"/>
</dbReference>
<feature type="region of interest" description="Disordered" evidence="1">
    <location>
        <begin position="48"/>
        <end position="75"/>
    </location>
</feature>
<proteinExistence type="predicted"/>
<dbReference type="GeneID" id="40072401"/>
<accession>A0A1D8ETB0</accession>
<protein>
    <submittedName>
        <fullName evidence="3">HNH endonuclease</fullName>
    </submittedName>
</protein>
<dbReference type="GO" id="GO:0003676">
    <property type="term" value="F:nucleic acid binding"/>
    <property type="evidence" value="ECO:0007669"/>
    <property type="project" value="InterPro"/>
</dbReference>
<dbReference type="RefSeq" id="YP_009596803.1">
    <property type="nucleotide sequence ID" value="NC_041890.1"/>
</dbReference>
<evidence type="ECO:0000313" key="3">
    <source>
        <dbReference type="EMBL" id="AOT24293.1"/>
    </source>
</evidence>
<dbReference type="InterPro" id="IPR002711">
    <property type="entry name" value="HNH"/>
</dbReference>
<dbReference type="GO" id="GO:0004519">
    <property type="term" value="F:endonuclease activity"/>
    <property type="evidence" value="ECO:0007669"/>
    <property type="project" value="UniProtKB-KW"/>
</dbReference>
<keyword evidence="3" id="KW-0255">Endonuclease</keyword>
<organism evidence="3 4">
    <name type="scientific">Propionibacterium phage Anatole</name>
    <dbReference type="NCBI Taxonomy" id="1897531"/>
    <lineage>
        <taxon>Viruses</taxon>
        <taxon>Duplodnaviria</taxon>
        <taxon>Heunggongvirae</taxon>
        <taxon>Uroviricota</taxon>
        <taxon>Caudoviricetes</taxon>
        <taxon>Anatolevirus</taxon>
        <taxon>Anatolevirus anatole</taxon>
    </lineage>
</organism>
<name>A0A1D8ETB0_9CAUD</name>
<dbReference type="Gene3D" id="1.10.30.50">
    <property type="match status" value="1"/>
</dbReference>
<feature type="domain" description="HNH" evidence="2">
    <location>
        <begin position="37"/>
        <end position="92"/>
    </location>
</feature>
<evidence type="ECO:0000256" key="1">
    <source>
        <dbReference type="SAM" id="MobiDB-lite"/>
    </source>
</evidence>
<keyword evidence="3" id="KW-0378">Hydrolase</keyword>
<sequence>MADVRRNSRRMQKLRKEFFAEGKRLDADPVTRPASVCWLCGQRVDYDASPGSSDDSHELDHYYPVSTHPELQEDPANFRHAHRKCNGQRGNRAPRPGLGRIVSAWW</sequence>
<dbReference type="Pfam" id="PF01844">
    <property type="entry name" value="HNH"/>
    <property type="match status" value="1"/>
</dbReference>
<dbReference type="EMBL" id="KX620748">
    <property type="protein sequence ID" value="AOT24293.1"/>
    <property type="molecule type" value="Genomic_DNA"/>
</dbReference>
<reference evidence="3 4" key="1">
    <citation type="submission" date="2016-07" db="EMBL/GenBank/DDBJ databases">
        <authorList>
            <person name="Modlin R.L."/>
            <person name="Cheng L.S."/>
            <person name="Marinelli L.J."/>
            <person name="Grosset N."/>
            <person name="Gautier M."/>
            <person name="Fitz-Gibbon S."/>
            <person name="Pellegrini M."/>
            <person name="Bowman C.A."/>
            <person name="Russell D.A."/>
            <person name="Jacobs-Sera D."/>
            <person name="Hatfull G.F."/>
        </authorList>
    </citation>
    <scope>NUCLEOTIDE SEQUENCE [LARGE SCALE GENOMIC DNA]</scope>
</reference>
<gene>
    <name evidence="3" type="primary">55</name>
    <name evidence="3" type="ORF">ANATOLE_55</name>
</gene>
<dbReference type="Proteomes" id="UP000223795">
    <property type="component" value="Segment"/>
</dbReference>
<dbReference type="KEGG" id="vg:40072401"/>
<keyword evidence="4" id="KW-1185">Reference proteome</keyword>
<keyword evidence="3" id="KW-0540">Nuclease</keyword>
<dbReference type="OrthoDB" id="24202at10239"/>
<evidence type="ECO:0000313" key="4">
    <source>
        <dbReference type="Proteomes" id="UP000223795"/>
    </source>
</evidence>
<evidence type="ECO:0000259" key="2">
    <source>
        <dbReference type="Pfam" id="PF01844"/>
    </source>
</evidence>